<dbReference type="Proteomes" id="UP000244722">
    <property type="component" value="Unassembled WGS sequence"/>
</dbReference>
<comment type="caution">
    <text evidence="1">The sequence shown here is derived from an EMBL/GenBank/DDBJ whole genome shotgun (WGS) entry which is preliminary data.</text>
</comment>
<keyword evidence="2" id="KW-1185">Reference proteome</keyword>
<evidence type="ECO:0000313" key="1">
    <source>
        <dbReference type="EMBL" id="PUU78755.1"/>
    </source>
</evidence>
<evidence type="ECO:0000313" key="2">
    <source>
        <dbReference type="Proteomes" id="UP000244722"/>
    </source>
</evidence>
<protein>
    <submittedName>
        <fullName evidence="1">Uncharacterized protein</fullName>
    </submittedName>
</protein>
<dbReference type="AlphaFoldDB" id="A0A2T6ZTF0"/>
<gene>
    <name evidence="1" type="ORF">B9Z19DRAFT_1083264</name>
</gene>
<organism evidence="1 2">
    <name type="scientific">Tuber borchii</name>
    <name type="common">White truffle</name>
    <dbReference type="NCBI Taxonomy" id="42251"/>
    <lineage>
        <taxon>Eukaryota</taxon>
        <taxon>Fungi</taxon>
        <taxon>Dikarya</taxon>
        <taxon>Ascomycota</taxon>
        <taxon>Pezizomycotina</taxon>
        <taxon>Pezizomycetes</taxon>
        <taxon>Pezizales</taxon>
        <taxon>Tuberaceae</taxon>
        <taxon>Tuber</taxon>
    </lineage>
</organism>
<reference evidence="1 2" key="1">
    <citation type="submission" date="2017-04" db="EMBL/GenBank/DDBJ databases">
        <title>Draft genome sequence of Tuber borchii Vittad., a whitish edible truffle.</title>
        <authorList>
            <consortium name="DOE Joint Genome Institute"/>
            <person name="Murat C."/>
            <person name="Kuo A."/>
            <person name="Barry K.W."/>
            <person name="Clum A."/>
            <person name="Dockter R.B."/>
            <person name="Fauchery L."/>
            <person name="Iotti M."/>
            <person name="Kohler A."/>
            <person name="Labutti K."/>
            <person name="Lindquist E.A."/>
            <person name="Lipzen A."/>
            <person name="Ohm R.A."/>
            <person name="Wang M."/>
            <person name="Grigoriev I.V."/>
            <person name="Zambonelli A."/>
            <person name="Martin F.M."/>
        </authorList>
    </citation>
    <scope>NUCLEOTIDE SEQUENCE [LARGE SCALE GENOMIC DNA]</scope>
    <source>
        <strain evidence="1 2">Tbo3840</strain>
    </source>
</reference>
<accession>A0A2T6ZTF0</accession>
<name>A0A2T6ZTF0_TUBBO</name>
<sequence>MLVLSDSNIYPYNYPQGVDVANMIWPRCAAVSRLRTCYRSKIGAGTGRVVRLAYRSLFTLARGPLQKKFCHNTMLHSNPSPFYNQEKKYLYIIRECYKTGLIRKKKLLDLVYKTPGEEEGESKSECTSYIYLILDDISACSLDVSGANKR</sequence>
<proteinExistence type="predicted"/>
<dbReference type="EMBL" id="NESQ01000107">
    <property type="protein sequence ID" value="PUU78755.1"/>
    <property type="molecule type" value="Genomic_DNA"/>
</dbReference>